<feature type="domain" description="Pseudouridine synthase RsuA/RluA-like" evidence="9">
    <location>
        <begin position="216"/>
        <end position="370"/>
    </location>
</feature>
<comment type="catalytic activity">
    <reaction evidence="5">
        <text>a uridine in tRNA = a pseudouridine in tRNA</text>
        <dbReference type="Rhea" id="RHEA:54572"/>
        <dbReference type="Rhea" id="RHEA-COMP:13339"/>
        <dbReference type="Rhea" id="RHEA-COMP:13934"/>
        <dbReference type="ChEBI" id="CHEBI:65314"/>
        <dbReference type="ChEBI" id="CHEBI:65315"/>
    </reaction>
</comment>
<organism evidence="10 11">
    <name type="scientific">Gnathostoma spinigerum</name>
    <dbReference type="NCBI Taxonomy" id="75299"/>
    <lineage>
        <taxon>Eukaryota</taxon>
        <taxon>Metazoa</taxon>
        <taxon>Ecdysozoa</taxon>
        <taxon>Nematoda</taxon>
        <taxon>Chromadorea</taxon>
        <taxon>Rhabditida</taxon>
        <taxon>Spirurina</taxon>
        <taxon>Gnathostomatomorpha</taxon>
        <taxon>Gnathostomatoidea</taxon>
        <taxon>Gnathostomatidae</taxon>
        <taxon>Gnathostoma</taxon>
    </lineage>
</organism>
<dbReference type="CDD" id="cd02869">
    <property type="entry name" value="PseudoU_synth_RluA_like"/>
    <property type="match status" value="1"/>
</dbReference>
<dbReference type="InterPro" id="IPR020103">
    <property type="entry name" value="PsdUridine_synth_cat_dom_sf"/>
</dbReference>
<dbReference type="EMBL" id="JBGFUD010009483">
    <property type="protein sequence ID" value="MFH4982515.1"/>
    <property type="molecule type" value="Genomic_DNA"/>
</dbReference>
<comment type="catalytic activity">
    <reaction evidence="2">
        <text>uridine in 5S rRNA = pseudouridine in 5S rRNA</text>
        <dbReference type="Rhea" id="RHEA:47036"/>
        <dbReference type="Rhea" id="RHEA-COMP:11730"/>
        <dbReference type="Rhea" id="RHEA-COMP:11731"/>
        <dbReference type="ChEBI" id="CHEBI:65314"/>
        <dbReference type="ChEBI" id="CHEBI:65315"/>
    </reaction>
</comment>
<evidence type="ECO:0000256" key="2">
    <source>
        <dbReference type="ARBA" id="ARBA00001896"/>
    </source>
</evidence>
<evidence type="ECO:0000313" key="11">
    <source>
        <dbReference type="Proteomes" id="UP001608902"/>
    </source>
</evidence>
<evidence type="ECO:0000256" key="4">
    <source>
        <dbReference type="ARBA" id="ARBA00023235"/>
    </source>
</evidence>
<evidence type="ECO:0000256" key="6">
    <source>
        <dbReference type="ARBA" id="ARBA00039953"/>
    </source>
</evidence>
<evidence type="ECO:0000256" key="7">
    <source>
        <dbReference type="ARBA" id="ARBA00041563"/>
    </source>
</evidence>
<dbReference type="Pfam" id="PF00849">
    <property type="entry name" value="PseudoU_synth_2"/>
    <property type="match status" value="1"/>
</dbReference>
<evidence type="ECO:0000256" key="5">
    <source>
        <dbReference type="ARBA" id="ARBA00036943"/>
    </source>
</evidence>
<keyword evidence="11" id="KW-1185">Reference proteome</keyword>
<evidence type="ECO:0000256" key="3">
    <source>
        <dbReference type="ARBA" id="ARBA00010876"/>
    </source>
</evidence>
<evidence type="ECO:0000259" key="9">
    <source>
        <dbReference type="Pfam" id="PF00849"/>
    </source>
</evidence>
<accession>A0ABD6F174</accession>
<dbReference type="PANTHER" id="PTHR21600:SF83">
    <property type="entry name" value="PSEUDOURIDYLATE SYNTHASE RPUSD4, MITOCHONDRIAL"/>
    <property type="match status" value="1"/>
</dbReference>
<proteinExistence type="inferred from homology"/>
<keyword evidence="4" id="KW-0413">Isomerase</keyword>
<reference evidence="10 11" key="1">
    <citation type="submission" date="2024-08" db="EMBL/GenBank/DDBJ databases">
        <title>Gnathostoma spinigerum genome.</title>
        <authorList>
            <person name="Gonzalez-Bertolin B."/>
            <person name="Monzon S."/>
            <person name="Zaballos A."/>
            <person name="Jimenez P."/>
            <person name="Dekumyoy P."/>
            <person name="Varona S."/>
            <person name="Cuesta I."/>
            <person name="Sumanam S."/>
            <person name="Adisakwattana P."/>
            <person name="Gasser R.B."/>
            <person name="Hernandez-Gonzalez A."/>
            <person name="Young N.D."/>
            <person name="Perteguer M.J."/>
        </authorList>
    </citation>
    <scope>NUCLEOTIDE SEQUENCE [LARGE SCALE GENOMIC DNA]</scope>
    <source>
        <strain evidence="10">AL3</strain>
        <tissue evidence="10">Liver</tissue>
    </source>
</reference>
<dbReference type="AlphaFoldDB" id="A0ABD6F174"/>
<comment type="similarity">
    <text evidence="3">Belongs to the pseudouridine synthase RluA family.</text>
</comment>
<comment type="caution">
    <text evidence="10">The sequence shown here is derived from an EMBL/GenBank/DDBJ whole genome shotgun (WGS) entry which is preliminary data.</text>
</comment>
<evidence type="ECO:0000256" key="8">
    <source>
        <dbReference type="SAM" id="MobiDB-lite"/>
    </source>
</evidence>
<protein>
    <recommendedName>
        <fullName evidence="6">Pseudouridylate synthase RPUSD4, mitochondrial</fullName>
    </recommendedName>
    <alternativeName>
        <fullName evidence="7">RNA pseudouridylate synthase domain-containing protein 4</fullName>
    </alternativeName>
</protein>
<evidence type="ECO:0000313" key="10">
    <source>
        <dbReference type="EMBL" id="MFH4982515.1"/>
    </source>
</evidence>
<sequence length="455" mass="52197">MRPQSDDDGNDDFFGIQYDQQNPLPSRLLPRKNTFSDEETSNLSYIDAQYFCGLDDRHLRMESQQSWETNDELNYIESQYFGQLKNRNIDCRRDPPELTVSDDSHRFVDDGKKGRYHLGSSERMNLCSNNIRTSDEVLSVSTRDQLKGRETFPEQKGFPLSMVNSPRITQGKTKTVDTEENGLYDLHSNIPPVWKFTTDQLVSLICSSVIYEDDSLIAINKPYGLAYSGSLSGRPQFDRILQEVKRRLTPTIDRLHLLWSVDKKVTGVIIFAKSNSVQQALRQADKENLVEKKYDTLVVGEPQHEKALINIPLIKKTNVRNMMMLPVMSTSKRNGVRVETNYCIINANKGCSLLECDVLNEVPHQIRSHLGLGINCPIFGDAKYNPRRKFDPPKIPPVAMQSLSISGNDYRQLPLYLHLKEVILPVNRSRVSIKAPMPSFFTYTLKHLKLLKRHF</sequence>
<gene>
    <name evidence="10" type="ORF">AB6A40_009224</name>
</gene>
<comment type="catalytic activity">
    <reaction evidence="1">
        <text>a uridine in mRNA = a pseudouridine in mRNA</text>
        <dbReference type="Rhea" id="RHEA:56644"/>
        <dbReference type="Rhea" id="RHEA-COMP:14658"/>
        <dbReference type="Rhea" id="RHEA-COMP:14659"/>
        <dbReference type="ChEBI" id="CHEBI:65314"/>
        <dbReference type="ChEBI" id="CHEBI:65315"/>
    </reaction>
</comment>
<dbReference type="Proteomes" id="UP001608902">
    <property type="component" value="Unassembled WGS sequence"/>
</dbReference>
<feature type="compositionally biased region" description="Acidic residues" evidence="8">
    <location>
        <begin position="1"/>
        <end position="11"/>
    </location>
</feature>
<evidence type="ECO:0000256" key="1">
    <source>
        <dbReference type="ARBA" id="ARBA00001166"/>
    </source>
</evidence>
<feature type="region of interest" description="Disordered" evidence="8">
    <location>
        <begin position="1"/>
        <end position="32"/>
    </location>
</feature>
<dbReference type="InterPro" id="IPR050188">
    <property type="entry name" value="RluA_PseudoU_synthase"/>
</dbReference>
<dbReference type="SUPFAM" id="SSF55120">
    <property type="entry name" value="Pseudouridine synthase"/>
    <property type="match status" value="1"/>
</dbReference>
<dbReference type="Gene3D" id="3.30.2350.10">
    <property type="entry name" value="Pseudouridine synthase"/>
    <property type="match status" value="1"/>
</dbReference>
<dbReference type="InterPro" id="IPR006145">
    <property type="entry name" value="PsdUridine_synth_RsuA/RluA"/>
</dbReference>
<dbReference type="GO" id="GO:0016853">
    <property type="term" value="F:isomerase activity"/>
    <property type="evidence" value="ECO:0007669"/>
    <property type="project" value="UniProtKB-KW"/>
</dbReference>
<name>A0ABD6F174_9BILA</name>
<dbReference type="PANTHER" id="PTHR21600">
    <property type="entry name" value="MITOCHONDRIAL RNA PSEUDOURIDINE SYNTHASE"/>
    <property type="match status" value="1"/>
</dbReference>